<proteinExistence type="predicted"/>
<evidence type="ECO:0000313" key="2">
    <source>
        <dbReference type="EMBL" id="GGB82541.1"/>
    </source>
</evidence>
<name>A0ABQ1K1S6_9BURK</name>
<reference evidence="3" key="1">
    <citation type="journal article" date="2019" name="Int. J. Syst. Evol. Microbiol.">
        <title>The Global Catalogue of Microorganisms (GCM) 10K type strain sequencing project: providing services to taxonomists for standard genome sequencing and annotation.</title>
        <authorList>
            <consortium name="The Broad Institute Genomics Platform"/>
            <consortium name="The Broad Institute Genome Sequencing Center for Infectious Disease"/>
            <person name="Wu L."/>
            <person name="Ma J."/>
        </authorList>
    </citation>
    <scope>NUCLEOTIDE SEQUENCE [LARGE SCALE GENOMIC DNA]</scope>
    <source>
        <strain evidence="3">CGMCC 1.15931</strain>
    </source>
</reference>
<accession>A0ABQ1K1S6</accession>
<gene>
    <name evidence="2" type="ORF">GCM10011572_00560</name>
</gene>
<comment type="caution">
    <text evidence="2">The sequence shown here is derived from an EMBL/GenBank/DDBJ whole genome shotgun (WGS) entry which is preliminary data.</text>
</comment>
<dbReference type="Proteomes" id="UP000622638">
    <property type="component" value="Unassembled WGS sequence"/>
</dbReference>
<sequence length="160" mass="16798">MRSLLMTLLLACAWPALAAEAQHFQYQLPVQAEAPCIAVTDSHLRATLLIPRAALESLAGAGGEVADQAQAVLAQHAADASVGAQGCVAVPAGFPGGLAFNALLEEGGTALHYQGRPLKRVALHQRGTDWSNYDVLHPVAGGEDLLWQHVSIRSHDGPAR</sequence>
<evidence type="ECO:0000313" key="3">
    <source>
        <dbReference type="Proteomes" id="UP000622638"/>
    </source>
</evidence>
<protein>
    <submittedName>
        <fullName evidence="2">Uncharacterized protein</fullName>
    </submittedName>
</protein>
<organism evidence="2 3">
    <name type="scientific">Pseudoduganella buxea</name>
    <dbReference type="NCBI Taxonomy" id="1949069"/>
    <lineage>
        <taxon>Bacteria</taxon>
        <taxon>Pseudomonadati</taxon>
        <taxon>Pseudomonadota</taxon>
        <taxon>Betaproteobacteria</taxon>
        <taxon>Burkholderiales</taxon>
        <taxon>Oxalobacteraceae</taxon>
        <taxon>Telluria group</taxon>
        <taxon>Pseudoduganella</taxon>
    </lineage>
</organism>
<keyword evidence="1" id="KW-0732">Signal</keyword>
<evidence type="ECO:0000256" key="1">
    <source>
        <dbReference type="SAM" id="SignalP"/>
    </source>
</evidence>
<keyword evidence="3" id="KW-1185">Reference proteome</keyword>
<feature type="signal peptide" evidence="1">
    <location>
        <begin position="1"/>
        <end position="18"/>
    </location>
</feature>
<dbReference type="EMBL" id="BMKG01000001">
    <property type="protein sequence ID" value="GGB82541.1"/>
    <property type="molecule type" value="Genomic_DNA"/>
</dbReference>
<feature type="chain" id="PRO_5045749716" evidence="1">
    <location>
        <begin position="19"/>
        <end position="160"/>
    </location>
</feature>